<keyword evidence="3" id="KW-0378">Hydrolase</keyword>
<reference evidence="3 4" key="1">
    <citation type="journal article" date="2011" name="ISME J.">
        <title>Community ecology of hot spring cyanobacterial mats: predominant populations and their functional potential.</title>
        <authorList>
            <person name="Klatt C.G."/>
            <person name="Wood J.M."/>
            <person name="Rusch D.B."/>
            <person name="Bateson M.M."/>
            <person name="Hamamura N."/>
            <person name="Heidelberg J.F."/>
            <person name="Grossman A.R."/>
            <person name="Bhaya D."/>
            <person name="Cohan F.M."/>
            <person name="Kuhl M."/>
            <person name="Bryant D.A."/>
            <person name="Ward D.M."/>
        </authorList>
    </citation>
    <scope>NUCLEOTIDE SEQUENCE [LARGE SCALE GENOMIC DNA]</scope>
    <source>
        <strain evidence="3">OS</strain>
    </source>
</reference>
<dbReference type="EC" id="3.1.3.5" evidence="2"/>
<feature type="non-terminal residue" evidence="3">
    <location>
        <position position="1"/>
    </location>
</feature>
<evidence type="ECO:0000256" key="2">
    <source>
        <dbReference type="ARBA" id="ARBA00012643"/>
    </source>
</evidence>
<dbReference type="InterPro" id="IPR036523">
    <property type="entry name" value="SurE-like_sf"/>
</dbReference>
<dbReference type="AlphaFoldDB" id="A0A395LZV1"/>
<dbReference type="SUPFAM" id="SSF64167">
    <property type="entry name" value="SurE-like"/>
    <property type="match status" value="1"/>
</dbReference>
<protein>
    <recommendedName>
        <fullName evidence="2">5'-nucleotidase</fullName>
        <ecNumber evidence="2">3.1.3.5</ecNumber>
    </recommendedName>
</protein>
<dbReference type="EMBL" id="PHFL01000050">
    <property type="protein sequence ID" value="RFM23961.1"/>
    <property type="molecule type" value="Genomic_DNA"/>
</dbReference>
<evidence type="ECO:0000313" key="4">
    <source>
        <dbReference type="Proteomes" id="UP000266389"/>
    </source>
</evidence>
<dbReference type="Gene3D" id="3.40.1210.10">
    <property type="entry name" value="Survival protein SurE-like phosphatase/nucleotidase"/>
    <property type="match status" value="1"/>
</dbReference>
<sequence length="108" mass="12449">AQTGCASLKHGLPAETCSRSTSQTAEKDIKGVMITAQGKSKWEEEMVERSDTYGQPYYWLRGVMTLYDHSLEADEYAVRHGYISITPISYDLTNYRFMETLRQWNVKK</sequence>
<comment type="catalytic activity">
    <reaction evidence="1">
        <text>a ribonucleoside 5'-phosphate + H2O = a ribonucleoside + phosphate</text>
        <dbReference type="Rhea" id="RHEA:12484"/>
        <dbReference type="ChEBI" id="CHEBI:15377"/>
        <dbReference type="ChEBI" id="CHEBI:18254"/>
        <dbReference type="ChEBI" id="CHEBI:43474"/>
        <dbReference type="ChEBI" id="CHEBI:58043"/>
        <dbReference type="EC" id="3.1.3.5"/>
    </reaction>
</comment>
<evidence type="ECO:0000313" key="3">
    <source>
        <dbReference type="EMBL" id="RFM23961.1"/>
    </source>
</evidence>
<evidence type="ECO:0000256" key="1">
    <source>
        <dbReference type="ARBA" id="ARBA00000815"/>
    </source>
</evidence>
<accession>A0A395LZV1</accession>
<comment type="caution">
    <text evidence="3">The sequence shown here is derived from an EMBL/GenBank/DDBJ whole genome shotgun (WGS) entry which is preliminary data.</text>
</comment>
<dbReference type="GO" id="GO:0008253">
    <property type="term" value="F:5'-nucleotidase activity"/>
    <property type="evidence" value="ECO:0007669"/>
    <property type="project" value="UniProtKB-EC"/>
</dbReference>
<proteinExistence type="predicted"/>
<name>A0A395LZV1_9BACT</name>
<organism evidence="3 4">
    <name type="scientific">Candidatus Thermochlorobacter aerophilus</name>
    <dbReference type="NCBI Taxonomy" id="1868324"/>
    <lineage>
        <taxon>Bacteria</taxon>
        <taxon>Pseudomonadati</taxon>
        <taxon>Chlorobiota</taxon>
        <taxon>Chlorobiia</taxon>
        <taxon>Chlorobiales</taxon>
        <taxon>Candidatus Thermochlorobacteriaceae</taxon>
        <taxon>Candidatus Thermochlorobacter</taxon>
    </lineage>
</organism>
<dbReference type="Proteomes" id="UP000266389">
    <property type="component" value="Unassembled WGS sequence"/>
</dbReference>
<gene>
    <name evidence="3" type="ORF">D0433_08280</name>
</gene>